<feature type="transmembrane region" description="Helical" evidence="1">
    <location>
        <begin position="150"/>
        <end position="167"/>
    </location>
</feature>
<gene>
    <name evidence="2" type="ORF">K9W45_01100</name>
</gene>
<feature type="transmembrane region" description="Helical" evidence="1">
    <location>
        <begin position="174"/>
        <end position="192"/>
    </location>
</feature>
<sequence>MIEIVFLNFLNLFVKIWLSALLINILLSTLLKPIYKHLLAIGLVFNLPIKRLFYWIYRVPIENIDWENGLIRTKKVNNMDCLATTVVIMPVFILSYLSSWLFYFAGKIYPYGYKFFGIVLYIVASLSLAFSIPNFEELKLFNNINLHSSLVYLLKWVFVVIVVFSIVEFTSISLDVLTTVILVLLATPFYSYKEDEENVENIKKIIGDPFA</sequence>
<evidence type="ECO:0000313" key="2">
    <source>
        <dbReference type="EMBL" id="UJG41072.1"/>
    </source>
</evidence>
<organism evidence="2">
    <name type="scientific">Candidatus Heimdallarchaeum aukensis</name>
    <dbReference type="NCBI Taxonomy" id="2876573"/>
    <lineage>
        <taxon>Archaea</taxon>
        <taxon>Promethearchaeati</taxon>
        <taxon>Candidatus Heimdallarchaeota</taxon>
        <taxon>Candidatus Heimdallarchaeia (ex Rinke et al. 2021) (nom. nud.)</taxon>
        <taxon>Candidatus Heimdallarchaeales</taxon>
        <taxon>Candidatus Heimdallarchaeaceae</taxon>
        <taxon>Candidatus Heimdallarchaeum</taxon>
    </lineage>
</organism>
<dbReference type="AlphaFoldDB" id="A0A9Y1BLQ3"/>
<feature type="transmembrane region" description="Helical" evidence="1">
    <location>
        <begin position="12"/>
        <end position="31"/>
    </location>
</feature>
<proteinExistence type="predicted"/>
<reference evidence="2" key="1">
    <citation type="journal article" date="2022" name="Nat. Microbiol.">
        <title>Unique mobile elements and scalable gene flow at the prokaryote-eukaryote boundary revealed by circularized Asgard archaea genomes.</title>
        <authorList>
            <person name="Wu F."/>
            <person name="Speth D.R."/>
            <person name="Philosof A."/>
            <person name="Cremiere A."/>
            <person name="Narayanan A."/>
            <person name="Barco R.A."/>
            <person name="Connon S.A."/>
            <person name="Amend J.P."/>
            <person name="Antoshechkin I.A."/>
            <person name="Orphan V.J."/>
        </authorList>
    </citation>
    <scope>NUCLEOTIDE SEQUENCE</scope>
    <source>
        <strain evidence="2">PM71</strain>
    </source>
</reference>
<keyword evidence="1" id="KW-0472">Membrane</keyword>
<dbReference type="EMBL" id="CP084166">
    <property type="protein sequence ID" value="UJG41072.1"/>
    <property type="molecule type" value="Genomic_DNA"/>
</dbReference>
<evidence type="ECO:0000256" key="1">
    <source>
        <dbReference type="SAM" id="Phobius"/>
    </source>
</evidence>
<accession>A0A9Y1BLQ3</accession>
<name>A0A9Y1BLQ3_9ARCH</name>
<keyword evidence="1" id="KW-0812">Transmembrane</keyword>
<keyword evidence="1" id="KW-1133">Transmembrane helix</keyword>
<feature type="transmembrane region" description="Helical" evidence="1">
    <location>
        <begin position="82"/>
        <end position="104"/>
    </location>
</feature>
<dbReference type="Proteomes" id="UP001201020">
    <property type="component" value="Chromosome"/>
</dbReference>
<protein>
    <submittedName>
        <fullName evidence="2">Uncharacterized protein</fullName>
    </submittedName>
</protein>
<feature type="transmembrane region" description="Helical" evidence="1">
    <location>
        <begin position="111"/>
        <end position="130"/>
    </location>
</feature>